<reference evidence="3" key="3">
    <citation type="submission" date="2016-03" db="UniProtKB">
        <authorList>
            <consortium name="EnsemblProtists"/>
        </authorList>
    </citation>
    <scope>IDENTIFICATION</scope>
</reference>
<dbReference type="HOGENOM" id="CLU_1574838_0_0_1"/>
<organism evidence="2">
    <name type="scientific">Guillardia theta (strain CCMP2712)</name>
    <name type="common">Cryptophyte</name>
    <dbReference type="NCBI Taxonomy" id="905079"/>
    <lineage>
        <taxon>Eukaryota</taxon>
        <taxon>Cryptophyceae</taxon>
        <taxon>Pyrenomonadales</taxon>
        <taxon>Geminigeraceae</taxon>
        <taxon>Guillardia</taxon>
    </lineage>
</organism>
<dbReference type="RefSeq" id="XP_005833668.1">
    <property type="nucleotide sequence ID" value="XM_005833611.1"/>
</dbReference>
<feature type="non-terminal residue" evidence="2">
    <location>
        <position position="1"/>
    </location>
</feature>
<dbReference type="GeneID" id="17303448"/>
<name>L1JDS4_GUITC</name>
<accession>L1JDS4</accession>
<reference evidence="4" key="2">
    <citation type="submission" date="2012-11" db="EMBL/GenBank/DDBJ databases">
        <authorList>
            <person name="Kuo A."/>
            <person name="Curtis B.A."/>
            <person name="Tanifuji G."/>
            <person name="Burki F."/>
            <person name="Gruber A."/>
            <person name="Irimia M."/>
            <person name="Maruyama S."/>
            <person name="Arias M.C."/>
            <person name="Ball S.G."/>
            <person name="Gile G.H."/>
            <person name="Hirakawa Y."/>
            <person name="Hopkins J.F."/>
            <person name="Rensing S.A."/>
            <person name="Schmutz J."/>
            <person name="Symeonidi A."/>
            <person name="Elias M."/>
            <person name="Eveleigh R.J."/>
            <person name="Herman E.K."/>
            <person name="Klute M.J."/>
            <person name="Nakayama T."/>
            <person name="Obornik M."/>
            <person name="Reyes-Prieto A."/>
            <person name="Armbrust E.V."/>
            <person name="Aves S.J."/>
            <person name="Beiko R.G."/>
            <person name="Coutinho P."/>
            <person name="Dacks J.B."/>
            <person name="Durnford D.G."/>
            <person name="Fast N.M."/>
            <person name="Green B.R."/>
            <person name="Grisdale C."/>
            <person name="Hempe F."/>
            <person name="Henrissat B."/>
            <person name="Hoppner M.P."/>
            <person name="Ishida K.-I."/>
            <person name="Kim E."/>
            <person name="Koreny L."/>
            <person name="Kroth P.G."/>
            <person name="Liu Y."/>
            <person name="Malik S.-B."/>
            <person name="Maier U.G."/>
            <person name="McRose D."/>
            <person name="Mock T."/>
            <person name="Neilson J.A."/>
            <person name="Onodera N.T."/>
            <person name="Poole A.M."/>
            <person name="Pritham E.J."/>
            <person name="Richards T.A."/>
            <person name="Rocap G."/>
            <person name="Roy S.W."/>
            <person name="Sarai C."/>
            <person name="Schaack S."/>
            <person name="Shirato S."/>
            <person name="Slamovits C.H."/>
            <person name="Spencer D.F."/>
            <person name="Suzuki S."/>
            <person name="Worden A.Z."/>
            <person name="Zauner S."/>
            <person name="Barry K."/>
            <person name="Bell C."/>
            <person name="Bharti A.K."/>
            <person name="Crow J.A."/>
            <person name="Grimwood J."/>
            <person name="Kramer R."/>
            <person name="Lindquist E."/>
            <person name="Lucas S."/>
            <person name="Salamov A."/>
            <person name="McFadden G.I."/>
            <person name="Lane C.E."/>
            <person name="Keeling P.J."/>
            <person name="Gray M.W."/>
            <person name="Grigoriev I.V."/>
            <person name="Archibald J.M."/>
        </authorList>
    </citation>
    <scope>NUCLEOTIDE SEQUENCE</scope>
    <source>
        <strain evidence="4">CCMP2712</strain>
    </source>
</reference>
<dbReference type="AlphaFoldDB" id="L1JDS4"/>
<sequence>MNSSRLSPSRLHQSSPDPKLRRENVNHLLSNIQRKLVEDGLHPDYNPSDKQLKDVIYDVVTEKLREVSGNAHRFYTFNLVIDLEDLSVLENNASFQELIQKGLIKKTSFGQDSSLAPLSSSGTERGWQGSDASLQSFLPDTRLFDVERLNVVLDLSRHRMDLQEMKQSFW</sequence>
<keyword evidence="4" id="KW-1185">Reference proteome</keyword>
<proteinExistence type="predicted"/>
<dbReference type="EMBL" id="JH992993">
    <property type="protein sequence ID" value="EKX46688.1"/>
    <property type="molecule type" value="Genomic_DNA"/>
</dbReference>
<dbReference type="PaxDb" id="55529-EKX46688"/>
<evidence type="ECO:0000313" key="3">
    <source>
        <dbReference type="EnsemblProtists" id="EKX46688"/>
    </source>
</evidence>
<reference evidence="2 4" key="1">
    <citation type="journal article" date="2012" name="Nature">
        <title>Algal genomes reveal evolutionary mosaicism and the fate of nucleomorphs.</title>
        <authorList>
            <consortium name="DOE Joint Genome Institute"/>
            <person name="Curtis B.A."/>
            <person name="Tanifuji G."/>
            <person name="Burki F."/>
            <person name="Gruber A."/>
            <person name="Irimia M."/>
            <person name="Maruyama S."/>
            <person name="Arias M.C."/>
            <person name="Ball S.G."/>
            <person name="Gile G.H."/>
            <person name="Hirakawa Y."/>
            <person name="Hopkins J.F."/>
            <person name="Kuo A."/>
            <person name="Rensing S.A."/>
            <person name="Schmutz J."/>
            <person name="Symeonidi A."/>
            <person name="Elias M."/>
            <person name="Eveleigh R.J."/>
            <person name="Herman E.K."/>
            <person name="Klute M.J."/>
            <person name="Nakayama T."/>
            <person name="Obornik M."/>
            <person name="Reyes-Prieto A."/>
            <person name="Armbrust E.V."/>
            <person name="Aves S.J."/>
            <person name="Beiko R.G."/>
            <person name="Coutinho P."/>
            <person name="Dacks J.B."/>
            <person name="Durnford D.G."/>
            <person name="Fast N.M."/>
            <person name="Green B.R."/>
            <person name="Grisdale C.J."/>
            <person name="Hempel F."/>
            <person name="Henrissat B."/>
            <person name="Hoppner M.P."/>
            <person name="Ishida K."/>
            <person name="Kim E."/>
            <person name="Koreny L."/>
            <person name="Kroth P.G."/>
            <person name="Liu Y."/>
            <person name="Malik S.B."/>
            <person name="Maier U.G."/>
            <person name="McRose D."/>
            <person name="Mock T."/>
            <person name="Neilson J.A."/>
            <person name="Onodera N.T."/>
            <person name="Poole A.M."/>
            <person name="Pritham E.J."/>
            <person name="Richards T.A."/>
            <person name="Rocap G."/>
            <person name="Roy S.W."/>
            <person name="Sarai C."/>
            <person name="Schaack S."/>
            <person name="Shirato S."/>
            <person name="Slamovits C.H."/>
            <person name="Spencer D.F."/>
            <person name="Suzuki S."/>
            <person name="Worden A.Z."/>
            <person name="Zauner S."/>
            <person name="Barry K."/>
            <person name="Bell C."/>
            <person name="Bharti A.K."/>
            <person name="Crow J.A."/>
            <person name="Grimwood J."/>
            <person name="Kramer R."/>
            <person name="Lindquist E."/>
            <person name="Lucas S."/>
            <person name="Salamov A."/>
            <person name="McFadden G.I."/>
            <person name="Lane C.E."/>
            <person name="Keeling P.J."/>
            <person name="Gray M.W."/>
            <person name="Grigoriev I.V."/>
            <person name="Archibald J.M."/>
        </authorList>
    </citation>
    <scope>NUCLEOTIDE SEQUENCE</scope>
    <source>
        <strain evidence="2 4">CCMP2712</strain>
    </source>
</reference>
<feature type="region of interest" description="Disordered" evidence="1">
    <location>
        <begin position="1"/>
        <end position="20"/>
    </location>
</feature>
<evidence type="ECO:0000313" key="4">
    <source>
        <dbReference type="Proteomes" id="UP000011087"/>
    </source>
</evidence>
<protein>
    <submittedName>
        <fullName evidence="2 3">Uncharacterized protein</fullName>
    </submittedName>
</protein>
<dbReference type="EnsemblProtists" id="EKX46688">
    <property type="protein sequence ID" value="EKX46688"/>
    <property type="gene ID" value="GUITHDRAFT_152291"/>
</dbReference>
<evidence type="ECO:0000313" key="2">
    <source>
        <dbReference type="EMBL" id="EKX46688.1"/>
    </source>
</evidence>
<feature type="compositionally biased region" description="Polar residues" evidence="1">
    <location>
        <begin position="1"/>
        <end position="16"/>
    </location>
</feature>
<dbReference type="KEGG" id="gtt:GUITHDRAFT_152291"/>
<gene>
    <name evidence="2" type="ORF">GUITHDRAFT_152291</name>
</gene>
<evidence type="ECO:0000256" key="1">
    <source>
        <dbReference type="SAM" id="MobiDB-lite"/>
    </source>
</evidence>
<dbReference type="Proteomes" id="UP000011087">
    <property type="component" value="Unassembled WGS sequence"/>
</dbReference>